<gene>
    <name evidence="1" type="ORF">AMTR_s00134p00051580</name>
</gene>
<evidence type="ECO:0000313" key="2">
    <source>
        <dbReference type="Proteomes" id="UP000017836"/>
    </source>
</evidence>
<dbReference type="AlphaFoldDB" id="W1P5J4"/>
<dbReference type="Gramene" id="ERN02959">
    <property type="protein sequence ID" value="ERN02959"/>
    <property type="gene ID" value="AMTR_s00134p00051580"/>
</dbReference>
<dbReference type="HOGENOM" id="CLU_2362562_0_0_1"/>
<dbReference type="Proteomes" id="UP000017836">
    <property type="component" value="Unassembled WGS sequence"/>
</dbReference>
<evidence type="ECO:0000313" key="1">
    <source>
        <dbReference type="EMBL" id="ERN02959.1"/>
    </source>
</evidence>
<dbReference type="EMBL" id="KI394460">
    <property type="protein sequence ID" value="ERN02959.1"/>
    <property type="molecule type" value="Genomic_DNA"/>
</dbReference>
<proteinExistence type="predicted"/>
<reference evidence="2" key="1">
    <citation type="journal article" date="2013" name="Science">
        <title>The Amborella genome and the evolution of flowering plants.</title>
        <authorList>
            <consortium name="Amborella Genome Project"/>
        </authorList>
    </citation>
    <scope>NUCLEOTIDE SEQUENCE [LARGE SCALE GENOMIC DNA]</scope>
</reference>
<accession>W1P5J4</accession>
<sequence>MSPLSHRPLHVAVGWVEPGLKSSSRLGIHVQLPVAIKPPRASLMHVCLPRAPIQPPHTCVFPKPPLASPSFTRVPHIGAQVTTSICLPWVAAYTTL</sequence>
<name>W1P5J4_AMBTC</name>
<organism evidence="1 2">
    <name type="scientific">Amborella trichopoda</name>
    <dbReference type="NCBI Taxonomy" id="13333"/>
    <lineage>
        <taxon>Eukaryota</taxon>
        <taxon>Viridiplantae</taxon>
        <taxon>Streptophyta</taxon>
        <taxon>Embryophyta</taxon>
        <taxon>Tracheophyta</taxon>
        <taxon>Spermatophyta</taxon>
        <taxon>Magnoliopsida</taxon>
        <taxon>Amborellales</taxon>
        <taxon>Amborellaceae</taxon>
        <taxon>Amborella</taxon>
    </lineage>
</organism>
<protein>
    <submittedName>
        <fullName evidence="1">Uncharacterized protein</fullName>
    </submittedName>
</protein>
<keyword evidence="2" id="KW-1185">Reference proteome</keyword>